<feature type="domain" description="FMN hydroxy acid dehydrogenase" evidence="9">
    <location>
        <begin position="440"/>
        <end position="745"/>
    </location>
</feature>
<name>A0A833H5D8_9LEPT</name>
<dbReference type="EMBL" id="WBUI01000001">
    <property type="protein sequence ID" value="KAB2935412.1"/>
    <property type="molecule type" value="Genomic_DNA"/>
</dbReference>
<evidence type="ECO:0000256" key="6">
    <source>
        <dbReference type="PROSITE-ProRule" id="PRU00409"/>
    </source>
</evidence>
<dbReference type="InterPro" id="IPR016185">
    <property type="entry name" value="PreATP-grasp_dom_sf"/>
</dbReference>
<dbReference type="SUPFAM" id="SSF56059">
    <property type="entry name" value="Glutathione synthetase ATP-binding domain-like"/>
    <property type="match status" value="1"/>
</dbReference>
<evidence type="ECO:0000313" key="10">
    <source>
        <dbReference type="EMBL" id="KAB2935412.1"/>
    </source>
</evidence>
<dbReference type="PANTHER" id="PTHR10578">
    <property type="entry name" value="S -2-HYDROXY-ACID OXIDASE-RELATED"/>
    <property type="match status" value="1"/>
</dbReference>
<keyword evidence="3" id="KW-0288">FMN</keyword>
<accession>A0A833H5D8</accession>
<dbReference type="AlphaFoldDB" id="A0A833H5D8"/>
<feature type="region of interest" description="Disordered" evidence="7">
    <location>
        <begin position="741"/>
        <end position="765"/>
    </location>
</feature>
<dbReference type="Pfam" id="PF18603">
    <property type="entry name" value="LAL_C2"/>
    <property type="match status" value="1"/>
</dbReference>
<feature type="domain" description="ATP-grasp" evidence="8">
    <location>
        <begin position="111"/>
        <end position="304"/>
    </location>
</feature>
<evidence type="ECO:0000256" key="7">
    <source>
        <dbReference type="SAM" id="MobiDB-lite"/>
    </source>
</evidence>
<sequence>MKRSLIIIGGGMLQLPLIRTARRMGLSVIVFDMDPDAVGMKEADMAVRMSTRDIDGCVREAKKLRQTIQVHGVITAGTDASRAVAAIAGALELPGIRYSAAEAASNKVLMRKTLRRHGVPIPDFYSVWSLKEARDALDELGCPAVLKPAENMGARGVIKIRSREELQRAYRHTKKYATTGELILEEYMEGPELSVDALAWNGQIRMTGIADRIITNEPYFIEIGHNMPSALSAAILAEAEEVMKAGMRALEIHTGAGKGDLKVTPEGVMVGEIAARLSGGWMSSHTFPLHSGIDLYRAAIRIALGEEPGDLDPVHDFVCIERGMLSAPGKILSIEGIEAMRAVPGVEEVIITKPVGSVMQPITSNIDKVGHVILRGRTLAEAEAAATAAFAHLQIAVDDTFSVDWKHVEQKARERFGESVCWVCKACDGTNCASSVPGMGGVGSQASFIDNSVALSEYKILPRYIRESVTPQTGLELFGRHLEHPIMIAPMTGATTNLGDAISEEELARHLVQGARETGSIGWVGDGASINKYHSIYSVLKEQDGFGIAILKPRADTDALLQRIDEATEAGFVAVGMDIDAITFRTLALRGQKGMARSFAAIEELCRRTSLPFILKGIMNPDDARAAVDAGVSAIVVSNHGGRVHEELPGTARVLPEVAAAVAGRIPVLVDGGIRSGSDVFKMLCLGANAVLVGRPAVIAAVGGGLPAVKVLLQRYAVELRQTMELCGVSSLRDAGPSYLKRIREPGESSSGAAGSSSKDRTQAT</sequence>
<dbReference type="InterPro" id="IPR013815">
    <property type="entry name" value="ATP_grasp_subdomain_1"/>
</dbReference>
<dbReference type="GO" id="GO:0010181">
    <property type="term" value="F:FMN binding"/>
    <property type="evidence" value="ECO:0007669"/>
    <property type="project" value="InterPro"/>
</dbReference>
<organism evidence="10 11">
    <name type="scientific">Leptonema illini</name>
    <dbReference type="NCBI Taxonomy" id="183"/>
    <lineage>
        <taxon>Bacteria</taxon>
        <taxon>Pseudomonadati</taxon>
        <taxon>Spirochaetota</taxon>
        <taxon>Spirochaetia</taxon>
        <taxon>Leptospirales</taxon>
        <taxon>Leptospiraceae</taxon>
        <taxon>Leptonema</taxon>
    </lineage>
</organism>
<dbReference type="InterPro" id="IPR000262">
    <property type="entry name" value="FMN-dep_DH"/>
</dbReference>
<dbReference type="GO" id="GO:0016491">
    <property type="term" value="F:oxidoreductase activity"/>
    <property type="evidence" value="ECO:0007669"/>
    <property type="project" value="UniProtKB-KW"/>
</dbReference>
<evidence type="ECO:0000256" key="3">
    <source>
        <dbReference type="ARBA" id="ARBA00022643"/>
    </source>
</evidence>
<dbReference type="GO" id="GO:0046872">
    <property type="term" value="F:metal ion binding"/>
    <property type="evidence" value="ECO:0007669"/>
    <property type="project" value="InterPro"/>
</dbReference>
<proteinExistence type="inferred from homology"/>
<keyword evidence="6" id="KW-0067">ATP-binding</keyword>
<dbReference type="Gene3D" id="3.30.1490.20">
    <property type="entry name" value="ATP-grasp fold, A domain"/>
    <property type="match status" value="1"/>
</dbReference>
<dbReference type="Pfam" id="PF01070">
    <property type="entry name" value="FMN_dh"/>
    <property type="match status" value="2"/>
</dbReference>
<dbReference type="Gene3D" id="3.30.470.20">
    <property type="entry name" value="ATP-grasp fold, B domain"/>
    <property type="match status" value="1"/>
</dbReference>
<evidence type="ECO:0000256" key="1">
    <source>
        <dbReference type="ARBA" id="ARBA00001917"/>
    </source>
</evidence>
<dbReference type="Pfam" id="PF13535">
    <property type="entry name" value="ATP-grasp_4"/>
    <property type="match status" value="1"/>
</dbReference>
<evidence type="ECO:0000259" key="9">
    <source>
        <dbReference type="PROSITE" id="PS51349"/>
    </source>
</evidence>
<evidence type="ECO:0000256" key="2">
    <source>
        <dbReference type="ARBA" id="ARBA00022630"/>
    </source>
</evidence>
<comment type="similarity">
    <text evidence="5">Belongs to the FMN-dependent alpha-hydroxy acid dehydrogenase family.</text>
</comment>
<dbReference type="InterPro" id="IPR040570">
    <property type="entry name" value="LAL_C2"/>
</dbReference>
<evidence type="ECO:0000256" key="5">
    <source>
        <dbReference type="ARBA" id="ARBA00024042"/>
    </source>
</evidence>
<dbReference type="Gene3D" id="3.40.50.20">
    <property type="match status" value="1"/>
</dbReference>
<dbReference type="PROSITE" id="PS51349">
    <property type="entry name" value="FMN_HYDROXY_ACID_DH_2"/>
    <property type="match status" value="1"/>
</dbReference>
<dbReference type="SUPFAM" id="SSF52440">
    <property type="entry name" value="PreATP-grasp domain"/>
    <property type="match status" value="1"/>
</dbReference>
<reference evidence="10 11" key="1">
    <citation type="submission" date="2019-10" db="EMBL/GenBank/DDBJ databases">
        <title>Extracellular Electron Transfer in a Candidatus Methanoperedens spp. Enrichment Culture.</title>
        <authorList>
            <person name="Berger S."/>
            <person name="Rangel Shaw D."/>
            <person name="Berben T."/>
            <person name="In 'T Zandt M."/>
            <person name="Frank J."/>
            <person name="Reimann J."/>
            <person name="Jetten M.S.M."/>
            <person name="Welte C.U."/>
        </authorList>
    </citation>
    <scope>NUCLEOTIDE SEQUENCE [LARGE SCALE GENOMIC DNA]</scope>
    <source>
        <strain evidence="10">SB12</strain>
    </source>
</reference>
<comment type="caution">
    <text evidence="10">The sequence shown here is derived from an EMBL/GenBank/DDBJ whole genome shotgun (WGS) entry which is preliminary data.</text>
</comment>
<dbReference type="InterPro" id="IPR012133">
    <property type="entry name" value="Alpha-hydoxy_acid_DH_FMN"/>
</dbReference>
<dbReference type="InterPro" id="IPR011761">
    <property type="entry name" value="ATP-grasp"/>
</dbReference>
<gene>
    <name evidence="10" type="ORF">F9K24_01405</name>
</gene>
<comment type="cofactor">
    <cofactor evidence="1">
        <name>FMN</name>
        <dbReference type="ChEBI" id="CHEBI:58210"/>
    </cofactor>
</comment>
<evidence type="ECO:0000259" key="8">
    <source>
        <dbReference type="PROSITE" id="PS50975"/>
    </source>
</evidence>
<dbReference type="SMART" id="SM01209">
    <property type="entry name" value="GARS_A"/>
    <property type="match status" value="1"/>
</dbReference>
<dbReference type="InterPro" id="IPR013785">
    <property type="entry name" value="Aldolase_TIM"/>
</dbReference>
<protein>
    <submittedName>
        <fullName evidence="10">ATP-grasp domain-containing protein</fullName>
    </submittedName>
</protein>
<dbReference type="SUPFAM" id="SSF51395">
    <property type="entry name" value="FMN-linked oxidoreductases"/>
    <property type="match status" value="1"/>
</dbReference>
<dbReference type="Proteomes" id="UP000460298">
    <property type="component" value="Unassembled WGS sequence"/>
</dbReference>
<dbReference type="InterPro" id="IPR037396">
    <property type="entry name" value="FMN_HAD"/>
</dbReference>
<keyword evidence="4" id="KW-0560">Oxidoreductase</keyword>
<dbReference type="CDD" id="cd02809">
    <property type="entry name" value="alpha_hydroxyacid_oxid_FMN"/>
    <property type="match status" value="1"/>
</dbReference>
<evidence type="ECO:0000256" key="4">
    <source>
        <dbReference type="ARBA" id="ARBA00023002"/>
    </source>
</evidence>
<keyword evidence="6" id="KW-0547">Nucleotide-binding</keyword>
<evidence type="ECO:0000313" key="11">
    <source>
        <dbReference type="Proteomes" id="UP000460298"/>
    </source>
</evidence>
<dbReference type="PANTHER" id="PTHR10578:SF107">
    <property type="entry name" value="2-HYDROXYACID OXIDASE 1"/>
    <property type="match status" value="1"/>
</dbReference>
<keyword evidence="2" id="KW-0285">Flavoprotein</keyword>
<dbReference type="Gene3D" id="3.20.20.70">
    <property type="entry name" value="Aldolase class I"/>
    <property type="match status" value="1"/>
</dbReference>
<dbReference type="PROSITE" id="PS50975">
    <property type="entry name" value="ATP_GRASP"/>
    <property type="match status" value="1"/>
</dbReference>
<dbReference type="GO" id="GO:0005524">
    <property type="term" value="F:ATP binding"/>
    <property type="evidence" value="ECO:0007669"/>
    <property type="project" value="UniProtKB-UniRule"/>
</dbReference>